<dbReference type="Pfam" id="PF00400">
    <property type="entry name" value="WD40"/>
    <property type="match status" value="4"/>
</dbReference>
<dbReference type="SMART" id="SM00320">
    <property type="entry name" value="WD40"/>
    <property type="match status" value="6"/>
</dbReference>
<dbReference type="PROSITE" id="PS50294">
    <property type="entry name" value="WD_REPEATS_REGION"/>
    <property type="match status" value="2"/>
</dbReference>
<dbReference type="OrthoDB" id="6262491at2759"/>
<evidence type="ECO:0000256" key="4">
    <source>
        <dbReference type="SAM" id="MobiDB-lite"/>
    </source>
</evidence>
<dbReference type="EMBL" id="ML996082">
    <property type="protein sequence ID" value="KAF2156029.1"/>
    <property type="molecule type" value="Genomic_DNA"/>
</dbReference>
<organism evidence="5 6">
    <name type="scientific">Myriangium duriaei CBS 260.36</name>
    <dbReference type="NCBI Taxonomy" id="1168546"/>
    <lineage>
        <taxon>Eukaryota</taxon>
        <taxon>Fungi</taxon>
        <taxon>Dikarya</taxon>
        <taxon>Ascomycota</taxon>
        <taxon>Pezizomycotina</taxon>
        <taxon>Dothideomycetes</taxon>
        <taxon>Dothideomycetidae</taxon>
        <taxon>Myriangiales</taxon>
        <taxon>Myriangiaceae</taxon>
        <taxon>Myriangium</taxon>
    </lineage>
</organism>
<keyword evidence="2" id="KW-0677">Repeat</keyword>
<dbReference type="AlphaFoldDB" id="A0A9P4MNA2"/>
<evidence type="ECO:0000313" key="5">
    <source>
        <dbReference type="EMBL" id="KAF2156029.1"/>
    </source>
</evidence>
<evidence type="ECO:0000256" key="3">
    <source>
        <dbReference type="PROSITE-ProRule" id="PRU00221"/>
    </source>
</evidence>
<dbReference type="PANTHER" id="PTHR19848">
    <property type="entry name" value="WD40 REPEAT PROTEIN"/>
    <property type="match status" value="1"/>
</dbReference>
<evidence type="ECO:0000256" key="2">
    <source>
        <dbReference type="ARBA" id="ARBA00022737"/>
    </source>
</evidence>
<dbReference type="InterPro" id="IPR036322">
    <property type="entry name" value="WD40_repeat_dom_sf"/>
</dbReference>
<dbReference type="InterPro" id="IPR019775">
    <property type="entry name" value="WD40_repeat_CS"/>
</dbReference>
<keyword evidence="6" id="KW-1185">Reference proteome</keyword>
<dbReference type="Proteomes" id="UP000799439">
    <property type="component" value="Unassembled WGS sequence"/>
</dbReference>
<feature type="region of interest" description="Disordered" evidence="4">
    <location>
        <begin position="356"/>
        <end position="389"/>
    </location>
</feature>
<name>A0A9P4MNA2_9PEZI</name>
<dbReference type="PROSITE" id="PS50082">
    <property type="entry name" value="WD_REPEATS_2"/>
    <property type="match status" value="2"/>
</dbReference>
<dbReference type="PROSITE" id="PS00678">
    <property type="entry name" value="WD_REPEATS_1"/>
    <property type="match status" value="1"/>
</dbReference>
<gene>
    <name evidence="5" type="ORF">K461DRAFT_87153</name>
</gene>
<dbReference type="InterPro" id="IPR020472">
    <property type="entry name" value="WD40_PAC1"/>
</dbReference>
<evidence type="ECO:0000256" key="1">
    <source>
        <dbReference type="ARBA" id="ARBA00022574"/>
    </source>
</evidence>
<proteinExistence type="predicted"/>
<feature type="repeat" description="WD" evidence="3">
    <location>
        <begin position="121"/>
        <end position="164"/>
    </location>
</feature>
<accession>A0A9P4MNA2</accession>
<feature type="repeat" description="WD" evidence="3">
    <location>
        <begin position="311"/>
        <end position="352"/>
    </location>
</feature>
<dbReference type="SUPFAM" id="SSF50978">
    <property type="entry name" value="WD40 repeat-like"/>
    <property type="match status" value="1"/>
</dbReference>
<dbReference type="InterPro" id="IPR015943">
    <property type="entry name" value="WD40/YVTN_repeat-like_dom_sf"/>
</dbReference>
<dbReference type="InterPro" id="IPR001680">
    <property type="entry name" value="WD40_rpt"/>
</dbReference>
<dbReference type="PRINTS" id="PR00320">
    <property type="entry name" value="GPROTEINBRPT"/>
</dbReference>
<reference evidence="5" key="1">
    <citation type="journal article" date="2020" name="Stud. Mycol.">
        <title>101 Dothideomycetes genomes: a test case for predicting lifestyles and emergence of pathogens.</title>
        <authorList>
            <person name="Haridas S."/>
            <person name="Albert R."/>
            <person name="Binder M."/>
            <person name="Bloem J."/>
            <person name="Labutti K."/>
            <person name="Salamov A."/>
            <person name="Andreopoulos B."/>
            <person name="Baker S."/>
            <person name="Barry K."/>
            <person name="Bills G."/>
            <person name="Bluhm B."/>
            <person name="Cannon C."/>
            <person name="Castanera R."/>
            <person name="Culley D."/>
            <person name="Daum C."/>
            <person name="Ezra D."/>
            <person name="Gonzalez J."/>
            <person name="Henrissat B."/>
            <person name="Kuo A."/>
            <person name="Liang C."/>
            <person name="Lipzen A."/>
            <person name="Lutzoni F."/>
            <person name="Magnuson J."/>
            <person name="Mondo S."/>
            <person name="Nolan M."/>
            <person name="Ohm R."/>
            <person name="Pangilinan J."/>
            <person name="Park H.-J."/>
            <person name="Ramirez L."/>
            <person name="Alfaro M."/>
            <person name="Sun H."/>
            <person name="Tritt A."/>
            <person name="Yoshinaga Y."/>
            <person name="Zwiers L.-H."/>
            <person name="Turgeon B."/>
            <person name="Goodwin S."/>
            <person name="Spatafora J."/>
            <person name="Crous P."/>
            <person name="Grigoriev I."/>
        </authorList>
    </citation>
    <scope>NUCLEOTIDE SEQUENCE</scope>
    <source>
        <strain evidence="5">CBS 260.36</strain>
    </source>
</reference>
<evidence type="ECO:0000313" key="6">
    <source>
        <dbReference type="Proteomes" id="UP000799439"/>
    </source>
</evidence>
<dbReference type="PANTHER" id="PTHR19848:SF8">
    <property type="entry name" value="F-BOX AND WD REPEAT DOMAIN CONTAINING 7"/>
    <property type="match status" value="1"/>
</dbReference>
<feature type="compositionally biased region" description="Acidic residues" evidence="4">
    <location>
        <begin position="376"/>
        <end position="389"/>
    </location>
</feature>
<comment type="caution">
    <text evidence="5">The sequence shown here is derived from an EMBL/GenBank/DDBJ whole genome shotgun (WGS) entry which is preliminary data.</text>
</comment>
<sequence length="389" mass="42217">MSRSADPNHFFQTSDSIAANERRAAKSKNTHGGPLNLKCKILSVLAADDGQHVFVAGADGLARKINLDSNEVTATFSGPTAPLTSLAVSHLSQDDRILFAGCWDKSIHSWSTTTGKPLRRYVGHSDFVKCVITARVGEHNLLVSGGADANIIVWDISTGRKLHALKGHARAVLDLAVDPASTAISGLTLFSADSVRDIRRWDITVNSANARSSEPLVAHQTSVNRIRFEPVARAEDNQAEGDLWTASSDKTAKRLVREREWESDTVLEHPDFVRDVVTAGPDGQVSLVITACRDEEVRVWDTSSGKLQCIYSGHFEEVTGLAVIGSGRKLVSVSLDGTLRQWSLDVNDMKTAMDARGKVTEESKPVTEEKGSLMTAEEEAELAELMDSD</sequence>
<protein>
    <submittedName>
        <fullName evidence="5">Transcriptional repressor</fullName>
    </submittedName>
</protein>
<feature type="compositionally biased region" description="Basic and acidic residues" evidence="4">
    <location>
        <begin position="356"/>
        <end position="371"/>
    </location>
</feature>
<dbReference type="Gene3D" id="2.130.10.10">
    <property type="entry name" value="YVTN repeat-like/Quinoprotein amine dehydrogenase"/>
    <property type="match status" value="2"/>
</dbReference>
<dbReference type="FunFam" id="2.130.10.10:FF:001196">
    <property type="entry name" value="WD repeat protein (AFU_orthologue AFUA_1G12380)"/>
    <property type="match status" value="1"/>
</dbReference>
<keyword evidence="1 3" id="KW-0853">WD repeat</keyword>
<dbReference type="CDD" id="cd00200">
    <property type="entry name" value="WD40"/>
    <property type="match status" value="1"/>
</dbReference>